<comment type="caution">
    <text evidence="1">The sequence shown here is derived from an EMBL/GenBank/DDBJ whole genome shotgun (WGS) entry which is preliminary data.</text>
</comment>
<evidence type="ECO:0000313" key="2">
    <source>
        <dbReference type="Proteomes" id="UP001381693"/>
    </source>
</evidence>
<dbReference type="EMBL" id="JAXCGZ010014180">
    <property type="protein sequence ID" value="KAK7071602.1"/>
    <property type="molecule type" value="Genomic_DNA"/>
</dbReference>
<evidence type="ECO:0000313" key="1">
    <source>
        <dbReference type="EMBL" id="KAK7071602.1"/>
    </source>
</evidence>
<reference evidence="1 2" key="1">
    <citation type="submission" date="2023-11" db="EMBL/GenBank/DDBJ databases">
        <title>Halocaridina rubra genome assembly.</title>
        <authorList>
            <person name="Smith C."/>
        </authorList>
    </citation>
    <scope>NUCLEOTIDE SEQUENCE [LARGE SCALE GENOMIC DNA]</scope>
    <source>
        <strain evidence="1">EP-1</strain>
        <tissue evidence="1">Whole</tissue>
    </source>
</reference>
<organism evidence="1 2">
    <name type="scientific">Halocaridina rubra</name>
    <name type="common">Hawaiian red shrimp</name>
    <dbReference type="NCBI Taxonomy" id="373956"/>
    <lineage>
        <taxon>Eukaryota</taxon>
        <taxon>Metazoa</taxon>
        <taxon>Ecdysozoa</taxon>
        <taxon>Arthropoda</taxon>
        <taxon>Crustacea</taxon>
        <taxon>Multicrustacea</taxon>
        <taxon>Malacostraca</taxon>
        <taxon>Eumalacostraca</taxon>
        <taxon>Eucarida</taxon>
        <taxon>Decapoda</taxon>
        <taxon>Pleocyemata</taxon>
        <taxon>Caridea</taxon>
        <taxon>Atyoidea</taxon>
        <taxon>Atyidae</taxon>
        <taxon>Halocaridina</taxon>
    </lineage>
</organism>
<dbReference type="Proteomes" id="UP001381693">
    <property type="component" value="Unassembled WGS sequence"/>
</dbReference>
<sequence length="97" mass="11606">VKQGVIRSQAKHRKITKEVSSIDILHHQSNLSIPQGASRTEEIRQWAAKYEQMHKKERQRRCKELDNIFINPISVEYESTDDIQEEEEDFLDENYEY</sequence>
<feature type="non-terminal residue" evidence="1">
    <location>
        <position position="1"/>
    </location>
</feature>
<accession>A0AAN9A6G9</accession>
<name>A0AAN9A6G9_HALRR</name>
<dbReference type="AlphaFoldDB" id="A0AAN9A6G9"/>
<gene>
    <name evidence="1" type="ORF">SK128_002552</name>
</gene>
<keyword evidence="2" id="KW-1185">Reference proteome</keyword>
<protein>
    <submittedName>
        <fullName evidence="1">Uncharacterized protein</fullName>
    </submittedName>
</protein>
<proteinExistence type="predicted"/>